<feature type="domain" description="Protein FecR C-terminal" evidence="3">
    <location>
        <begin position="323"/>
        <end position="390"/>
    </location>
</feature>
<proteinExistence type="predicted"/>
<dbReference type="OrthoDB" id="1099963at2"/>
<evidence type="ECO:0000256" key="1">
    <source>
        <dbReference type="SAM" id="Phobius"/>
    </source>
</evidence>
<dbReference type="PANTHER" id="PTHR30273:SF2">
    <property type="entry name" value="PROTEIN FECR"/>
    <property type="match status" value="1"/>
</dbReference>
<dbReference type="InterPro" id="IPR012373">
    <property type="entry name" value="Ferrdict_sens_TM"/>
</dbReference>
<evidence type="ECO:0000313" key="5">
    <source>
        <dbReference type="Proteomes" id="UP000248198"/>
    </source>
</evidence>
<gene>
    <name evidence="4" type="ORF">B0O44_104278</name>
</gene>
<dbReference type="Pfam" id="PF04773">
    <property type="entry name" value="FecR"/>
    <property type="match status" value="1"/>
</dbReference>
<keyword evidence="1" id="KW-1133">Transmembrane helix</keyword>
<dbReference type="EMBL" id="QKLU01000004">
    <property type="protein sequence ID" value="PYF74107.1"/>
    <property type="molecule type" value="Genomic_DNA"/>
</dbReference>
<sequence>MAIACMTKEQAKALIQKYNAGQASQQERHLVEDWYAQFATAANSGLSEQDHNNLTAQIWARMPAQSKTSHRRPPRKAIKLWTRLGLTASIALAAGLVYLNHKPRHSAPKQQVQNQIKPGGNKAWLTLSSGKRIALNQAANGTLAQEDGVQITKTADGQIVYTQSGQAGSKQYNTIETPKGGTYQLRLPDGSRVWLNAASKLTYPLAFVCPAGRKVELSGEAYFEVAKDKKHPFKVKTGHQQVEVLGTHFNVSNYADEQQAKTTLLEGLVRIRLSMETAGFIAEKSTLLQPGEQAVVGTLPGAFDYNIRKVDPLESIDWKNGQFAFSNESLGSIMRKLARWYDISIHYQTPLQNVKFSGAISRFDNANKVLDLLQTTGKVHFNIQGKNVTVSN</sequence>
<dbReference type="Proteomes" id="UP000248198">
    <property type="component" value="Unassembled WGS sequence"/>
</dbReference>
<dbReference type="Gene3D" id="2.60.120.1440">
    <property type="match status" value="1"/>
</dbReference>
<organism evidence="4 5">
    <name type="scientific">Pedobacter nutrimenti</name>
    <dbReference type="NCBI Taxonomy" id="1241337"/>
    <lineage>
        <taxon>Bacteria</taxon>
        <taxon>Pseudomonadati</taxon>
        <taxon>Bacteroidota</taxon>
        <taxon>Sphingobacteriia</taxon>
        <taxon>Sphingobacteriales</taxon>
        <taxon>Sphingobacteriaceae</taxon>
        <taxon>Pedobacter</taxon>
    </lineage>
</organism>
<protein>
    <submittedName>
        <fullName evidence="4">FecR family protein</fullName>
    </submittedName>
</protein>
<dbReference type="Pfam" id="PF16344">
    <property type="entry name" value="FecR_C"/>
    <property type="match status" value="1"/>
</dbReference>
<keyword evidence="1" id="KW-0472">Membrane</keyword>
<keyword evidence="1" id="KW-0812">Transmembrane</keyword>
<accession>A0A318UFI0</accession>
<evidence type="ECO:0000313" key="4">
    <source>
        <dbReference type="EMBL" id="PYF74107.1"/>
    </source>
</evidence>
<feature type="transmembrane region" description="Helical" evidence="1">
    <location>
        <begin position="80"/>
        <end position="99"/>
    </location>
</feature>
<evidence type="ECO:0000259" key="2">
    <source>
        <dbReference type="Pfam" id="PF04773"/>
    </source>
</evidence>
<dbReference type="PANTHER" id="PTHR30273">
    <property type="entry name" value="PERIPLASMIC SIGNAL SENSOR AND SIGMA FACTOR ACTIVATOR FECR-RELATED"/>
    <property type="match status" value="1"/>
</dbReference>
<dbReference type="Gene3D" id="3.55.50.30">
    <property type="match status" value="1"/>
</dbReference>
<dbReference type="AlphaFoldDB" id="A0A318UFI0"/>
<evidence type="ECO:0000259" key="3">
    <source>
        <dbReference type="Pfam" id="PF16344"/>
    </source>
</evidence>
<reference evidence="4 5" key="1">
    <citation type="submission" date="2018-06" db="EMBL/GenBank/DDBJ databases">
        <title>Genomic Encyclopedia of Archaeal and Bacterial Type Strains, Phase II (KMG-II): from individual species to whole genera.</title>
        <authorList>
            <person name="Goeker M."/>
        </authorList>
    </citation>
    <scope>NUCLEOTIDE SEQUENCE [LARGE SCALE GENOMIC DNA]</scope>
    <source>
        <strain evidence="4 5">DSM 27372</strain>
    </source>
</reference>
<comment type="caution">
    <text evidence="4">The sequence shown here is derived from an EMBL/GenBank/DDBJ whole genome shotgun (WGS) entry which is preliminary data.</text>
</comment>
<feature type="domain" description="FecR protein" evidence="2">
    <location>
        <begin position="174"/>
        <end position="270"/>
    </location>
</feature>
<dbReference type="GO" id="GO:0016989">
    <property type="term" value="F:sigma factor antagonist activity"/>
    <property type="evidence" value="ECO:0007669"/>
    <property type="project" value="TreeGrafter"/>
</dbReference>
<keyword evidence="5" id="KW-1185">Reference proteome</keyword>
<dbReference type="InterPro" id="IPR032508">
    <property type="entry name" value="FecR_C"/>
</dbReference>
<name>A0A318UFI0_9SPHI</name>
<dbReference type="InterPro" id="IPR006860">
    <property type="entry name" value="FecR"/>
</dbReference>